<feature type="transmembrane region" description="Helical" evidence="1">
    <location>
        <begin position="7"/>
        <end position="31"/>
    </location>
</feature>
<keyword evidence="3" id="KW-1185">Reference proteome</keyword>
<keyword evidence="1" id="KW-0472">Membrane</keyword>
<keyword evidence="1" id="KW-0812">Transmembrane</keyword>
<reference evidence="3" key="1">
    <citation type="journal article" date="2019" name="Int. J. Syst. Evol. Microbiol.">
        <title>The Global Catalogue of Microorganisms (GCM) 10K type strain sequencing project: providing services to taxonomists for standard genome sequencing and annotation.</title>
        <authorList>
            <consortium name="The Broad Institute Genomics Platform"/>
            <consortium name="The Broad Institute Genome Sequencing Center for Infectious Disease"/>
            <person name="Wu L."/>
            <person name="Ma J."/>
        </authorList>
    </citation>
    <scope>NUCLEOTIDE SEQUENCE [LARGE SCALE GENOMIC DNA]</scope>
    <source>
        <strain evidence="3">JCM 3369</strain>
    </source>
</reference>
<evidence type="ECO:0000313" key="2">
    <source>
        <dbReference type="EMBL" id="MFC6883374.1"/>
    </source>
</evidence>
<evidence type="ECO:0000313" key="3">
    <source>
        <dbReference type="Proteomes" id="UP001596380"/>
    </source>
</evidence>
<proteinExistence type="predicted"/>
<dbReference type="RefSeq" id="WP_378050177.1">
    <property type="nucleotide sequence ID" value="NZ_JBHSXE010000002.1"/>
</dbReference>
<organism evidence="2 3">
    <name type="scientific">Actinomadura yumaensis</name>
    <dbReference type="NCBI Taxonomy" id="111807"/>
    <lineage>
        <taxon>Bacteria</taxon>
        <taxon>Bacillati</taxon>
        <taxon>Actinomycetota</taxon>
        <taxon>Actinomycetes</taxon>
        <taxon>Streptosporangiales</taxon>
        <taxon>Thermomonosporaceae</taxon>
        <taxon>Actinomadura</taxon>
    </lineage>
</organism>
<sequence length="52" mass="5163">MTKVGHWFAVHAVAVVYVLVLAGLITLVQVVGAGPVAAVPGVEECAPGTPAP</sequence>
<evidence type="ECO:0000256" key="1">
    <source>
        <dbReference type="SAM" id="Phobius"/>
    </source>
</evidence>
<accession>A0ABW2CRN8</accession>
<comment type="caution">
    <text evidence="2">The sequence shown here is derived from an EMBL/GenBank/DDBJ whole genome shotgun (WGS) entry which is preliminary data.</text>
</comment>
<name>A0ABW2CRN8_9ACTN</name>
<keyword evidence="1" id="KW-1133">Transmembrane helix</keyword>
<gene>
    <name evidence="2" type="ORF">ACFQKB_26695</name>
</gene>
<dbReference type="Proteomes" id="UP001596380">
    <property type="component" value="Unassembled WGS sequence"/>
</dbReference>
<protein>
    <submittedName>
        <fullName evidence="2">Uncharacterized protein</fullName>
    </submittedName>
</protein>
<dbReference type="EMBL" id="JBHSXS010000019">
    <property type="protein sequence ID" value="MFC6883374.1"/>
    <property type="molecule type" value="Genomic_DNA"/>
</dbReference>